<proteinExistence type="predicted"/>
<dbReference type="PANTHER" id="PTHR47200:SF2">
    <property type="entry name" value="THYLAKOID LUMENAL 15 KDA PROTEIN 1, CHLOROPLASTIC"/>
    <property type="match status" value="1"/>
</dbReference>
<reference evidence="1 2" key="1">
    <citation type="journal article" date="2018" name="Appl. Environ. Microbiol.">
        <title>Genome rearrangement shapes Prochlorococcus ecological adaptation.</title>
        <authorList>
            <person name="Yan W."/>
            <person name="Wei S."/>
            <person name="Wang Q."/>
            <person name="Xiao X."/>
            <person name="Zeng Q."/>
            <person name="Jiao N."/>
            <person name="Zhang R."/>
        </authorList>
    </citation>
    <scope>NUCLEOTIDE SEQUENCE [LARGE SCALE GENOMIC DNA]</scope>
    <source>
        <strain evidence="1 2">XMU1408</strain>
    </source>
</reference>
<dbReference type="SUPFAM" id="SSF141571">
    <property type="entry name" value="Pentapeptide repeat-like"/>
    <property type="match status" value="1"/>
</dbReference>
<evidence type="ECO:0008006" key="3">
    <source>
        <dbReference type="Google" id="ProtNLM"/>
    </source>
</evidence>
<comment type="caution">
    <text evidence="1">The sequence shown here is derived from an EMBL/GenBank/DDBJ whole genome shotgun (WGS) entry which is preliminary data.</text>
</comment>
<dbReference type="RefSeq" id="WP_158467089.1">
    <property type="nucleotide sequence ID" value="NZ_QJUE01000005.1"/>
</dbReference>
<evidence type="ECO:0000313" key="2">
    <source>
        <dbReference type="Proteomes" id="UP000247807"/>
    </source>
</evidence>
<dbReference type="InterPro" id="IPR044213">
    <property type="entry name" value="At2g44920-like"/>
</dbReference>
<dbReference type="EMBL" id="QJUE01000005">
    <property type="protein sequence ID" value="PYE01259.1"/>
    <property type="molecule type" value="Genomic_DNA"/>
</dbReference>
<dbReference type="OrthoDB" id="7872756at2"/>
<accession>A0A318R1J2</accession>
<dbReference type="AlphaFoldDB" id="A0A318R1J2"/>
<sequence length="182" mass="18935">MDSLISSLKRSLTRLFVLIPVLVSLSITPLSVSALYPSDPSSVEALDTSLAGQDLQNTEYVKYDLSGKDLGGANFTGAYFSVSSLKGSDLTGANMTNVIAYATRFDNANLTNVNLTGAELLKSIFDGATIDGADFTDAVLDRSQQKNLCKVATGNTADSLGCSTTAAGYVPATKGQGFNPGT</sequence>
<dbReference type="Pfam" id="PF00805">
    <property type="entry name" value="Pentapeptide"/>
    <property type="match status" value="2"/>
</dbReference>
<dbReference type="Proteomes" id="UP000247807">
    <property type="component" value="Unassembled WGS sequence"/>
</dbReference>
<gene>
    <name evidence="1" type="ORF">DNJ73_07545</name>
</gene>
<evidence type="ECO:0000313" key="1">
    <source>
        <dbReference type="EMBL" id="PYE01259.1"/>
    </source>
</evidence>
<dbReference type="InterPro" id="IPR001646">
    <property type="entry name" value="5peptide_repeat"/>
</dbReference>
<organism evidence="1 2">
    <name type="scientific">Prochlorococcus marinus XMU1408</name>
    <dbReference type="NCBI Taxonomy" id="2213228"/>
    <lineage>
        <taxon>Bacteria</taxon>
        <taxon>Bacillati</taxon>
        <taxon>Cyanobacteriota</taxon>
        <taxon>Cyanophyceae</taxon>
        <taxon>Synechococcales</taxon>
        <taxon>Prochlorococcaceae</taxon>
        <taxon>Prochlorococcus</taxon>
    </lineage>
</organism>
<name>A0A318R1J2_PROMR</name>
<dbReference type="Gene3D" id="2.160.20.80">
    <property type="entry name" value="E3 ubiquitin-protein ligase SopA"/>
    <property type="match status" value="1"/>
</dbReference>
<protein>
    <recommendedName>
        <fullName evidence="3">Pentapeptide repeat-containing protein</fullName>
    </recommendedName>
</protein>
<dbReference type="PANTHER" id="PTHR47200">
    <property type="entry name" value="THYLAKOID LUMENAL 15 KDA PROTEIN 1, CHLOROPLASTIC"/>
    <property type="match status" value="1"/>
</dbReference>